<protein>
    <submittedName>
        <fullName evidence="1">Uncharacterized protein</fullName>
    </submittedName>
</protein>
<name>A0A9X8Y9J8_9FIRM</name>
<comment type="caution">
    <text evidence="1">The sequence shown here is derived from an EMBL/GenBank/DDBJ whole genome shotgun (WGS) entry which is preliminary data.</text>
</comment>
<dbReference type="EMBL" id="SLUK01000001">
    <property type="protein sequence ID" value="TCL45234.1"/>
    <property type="molecule type" value="Genomic_DNA"/>
</dbReference>
<keyword evidence="2" id="KW-1185">Reference proteome</keyword>
<dbReference type="AlphaFoldDB" id="A0A9X8Y9J8"/>
<dbReference type="Proteomes" id="UP000294682">
    <property type="component" value="Unassembled WGS sequence"/>
</dbReference>
<proteinExistence type="predicted"/>
<evidence type="ECO:0000313" key="1">
    <source>
        <dbReference type="EMBL" id="TCL45234.1"/>
    </source>
</evidence>
<evidence type="ECO:0000313" key="2">
    <source>
        <dbReference type="Proteomes" id="UP000294682"/>
    </source>
</evidence>
<reference evidence="1 2" key="1">
    <citation type="submission" date="2019-03" db="EMBL/GenBank/DDBJ databases">
        <title>Genomic Encyclopedia of Type Strains, Phase IV (KMG-IV): sequencing the most valuable type-strain genomes for metagenomic binning, comparative biology and taxonomic classification.</title>
        <authorList>
            <person name="Goeker M."/>
        </authorList>
    </citation>
    <scope>NUCLEOTIDE SEQUENCE [LARGE SCALE GENOMIC DNA]</scope>
    <source>
        <strain evidence="1 2">DSM 100433</strain>
    </source>
</reference>
<organism evidence="1 2">
    <name type="scientific">Harryflintia acetispora</name>
    <dbReference type="NCBI Taxonomy" id="1849041"/>
    <lineage>
        <taxon>Bacteria</taxon>
        <taxon>Bacillati</taxon>
        <taxon>Bacillota</taxon>
        <taxon>Clostridia</taxon>
        <taxon>Eubacteriales</taxon>
        <taxon>Oscillospiraceae</taxon>
        <taxon>Harryflintia</taxon>
    </lineage>
</organism>
<accession>A0A9X8Y9J8</accession>
<sequence>MCIYYGDMPDLTYIKREHIFPAGLGGKMMLPQGCVSDQANELFSQWELDLMRCSTISIIRAMEGPGKRGSSSPSKASTSEICIYESDDKTFELGYIKAGKPYSIPQIRISTNMAETEFHFITPRCENEPEEILTSFKNALSKFSGKFVSIRASELGVSSIIVGTWSGKFYVAFSESPPTVQFLADQIALFCEKAKVKEVLQRDTLGKFELHLMESADSCRVYAKIAYNVLAYFRGEEFIQDIRFKEIRNWILGKSDTDRFVSLPKGFGGMRVLKFPEKAHFCFFMRSEDGKLVAIVCLYSAFLHTFEFADWDETLDAYEFPGFLGLICDWKQKQEYTMNEWIIHLLKK</sequence>
<gene>
    <name evidence="1" type="ORF">EDD78_101216</name>
</gene>
<dbReference type="RefSeq" id="WP_165873055.1">
    <property type="nucleotide sequence ID" value="NZ_SLUK01000001.1"/>
</dbReference>